<gene>
    <name evidence="1" type="ORF">KM295_03995</name>
</gene>
<proteinExistence type="predicted"/>
<protein>
    <submittedName>
        <fullName evidence="1">Uncharacterized protein</fullName>
    </submittedName>
</protein>
<reference evidence="1" key="1">
    <citation type="journal article" date="2023" name="Front. Microbiol.">
        <title>Genomic-based phylogenetic and metabolic analyses of the genus Natronomonas, and description of Natronomonas aquatica sp. nov.</title>
        <authorList>
            <person name="Garcia-Roldan A."/>
            <person name="Duran-Viseras A."/>
            <person name="de la Haba R.R."/>
            <person name="Corral P."/>
            <person name="Sanchez-Porro C."/>
            <person name="Ventosa A."/>
        </authorList>
    </citation>
    <scope>NUCLEOTIDE SEQUENCE</scope>
    <source>
        <strain evidence="1">F2-12</strain>
    </source>
</reference>
<organism evidence="1 2">
    <name type="scientific">Natronomonas aquatica</name>
    <dbReference type="NCBI Taxonomy" id="2841590"/>
    <lineage>
        <taxon>Archaea</taxon>
        <taxon>Methanobacteriati</taxon>
        <taxon>Methanobacteriota</taxon>
        <taxon>Stenosarchaea group</taxon>
        <taxon>Halobacteria</taxon>
        <taxon>Halobacteriales</taxon>
        <taxon>Natronomonadaceae</taxon>
        <taxon>Natronomonas</taxon>
    </lineage>
</organism>
<comment type="caution">
    <text evidence="1">The sequence shown here is derived from an EMBL/GenBank/DDBJ whole genome shotgun (WGS) entry which is preliminary data.</text>
</comment>
<dbReference type="RefSeq" id="WP_256028602.1">
    <property type="nucleotide sequence ID" value="NZ_JAHLKM010000003.1"/>
</dbReference>
<evidence type="ECO:0000313" key="1">
    <source>
        <dbReference type="EMBL" id="MCQ4332665.1"/>
    </source>
</evidence>
<evidence type="ECO:0000313" key="2">
    <source>
        <dbReference type="Proteomes" id="UP001139494"/>
    </source>
</evidence>
<dbReference type="EMBL" id="JAHLKM010000003">
    <property type="protein sequence ID" value="MCQ4332665.1"/>
    <property type="molecule type" value="Genomic_DNA"/>
</dbReference>
<name>A0A9R1D707_9EURY</name>
<dbReference type="Proteomes" id="UP001139494">
    <property type="component" value="Unassembled WGS sequence"/>
</dbReference>
<accession>A0A9R1D707</accession>
<keyword evidence="2" id="KW-1185">Reference proteome</keyword>
<dbReference type="AlphaFoldDB" id="A0A9R1D707"/>
<sequence>MDERSGTFRVYRVVESVPHLNLQSVGSPRLYTVYQSGYEDPIQRSVGTLRTGDRIEATIAGDLEAEAEPWRLTALGRLDGVEMSFAVDATPPDVARDGWRPGTAEPIYVPLTDGDERVGVCCLQPREPLPNGAFVPNVVTGLVPLEDHFESIPKVGKPAAEALFIDPDPPDASAHTEPYGVVLLFTPAGRDLADRFRETYDCPRGVDTRPAFDPYGI</sequence>